<feature type="compositionally biased region" description="Low complexity" evidence="1">
    <location>
        <begin position="706"/>
        <end position="742"/>
    </location>
</feature>
<reference evidence="2" key="5">
    <citation type="submission" date="2023-12" db="EMBL/GenBank/DDBJ databases">
        <authorList>
            <person name="Sun Q."/>
            <person name="Inoue M."/>
        </authorList>
    </citation>
    <scope>NUCLEOTIDE SEQUENCE</scope>
    <source>
        <strain evidence="2">JCM 10664</strain>
    </source>
</reference>
<evidence type="ECO:0000313" key="2">
    <source>
        <dbReference type="EMBL" id="GAA0524154.1"/>
    </source>
</evidence>
<feature type="compositionally biased region" description="Low complexity" evidence="1">
    <location>
        <begin position="513"/>
        <end position="531"/>
    </location>
</feature>
<comment type="caution">
    <text evidence="3">The sequence shown here is derived from an EMBL/GenBank/DDBJ whole genome shotgun (WGS) entry which is preliminary data.</text>
</comment>
<protein>
    <recommendedName>
        <fullName evidence="6">Tetratricopeptide repeat protein</fullName>
    </recommendedName>
</protein>
<reference evidence="2" key="1">
    <citation type="journal article" date="2014" name="Int. J. Syst. Evol. Microbiol.">
        <title>Complete genome of a new Firmicutes species belonging to the dominant human colonic microbiota ('Ruminococcus bicirculans') reveals two chromosomes and a selective capacity to utilize plant glucans.</title>
        <authorList>
            <consortium name="NISC Comparative Sequencing Program"/>
            <person name="Wegmann U."/>
            <person name="Louis P."/>
            <person name="Goesmann A."/>
            <person name="Henrissat B."/>
            <person name="Duncan S.H."/>
            <person name="Flint H.J."/>
        </authorList>
    </citation>
    <scope>NUCLEOTIDE SEQUENCE</scope>
    <source>
        <strain evidence="2">JCM 10664</strain>
    </source>
</reference>
<proteinExistence type="predicted"/>
<evidence type="ECO:0000313" key="4">
    <source>
        <dbReference type="Proteomes" id="UP000597989"/>
    </source>
</evidence>
<dbReference type="InterPro" id="IPR011990">
    <property type="entry name" value="TPR-like_helical_dom_sf"/>
</dbReference>
<name>A0A917K7K8_9PSEU</name>
<dbReference type="Gene3D" id="1.25.40.10">
    <property type="entry name" value="Tetratricopeptide repeat domain"/>
    <property type="match status" value="1"/>
</dbReference>
<feature type="compositionally biased region" description="Basic and acidic residues" evidence="1">
    <location>
        <begin position="461"/>
        <end position="480"/>
    </location>
</feature>
<dbReference type="AlphaFoldDB" id="A0A917K7K8"/>
<sequence>MASVSGSRTGSAQGLLDPAWQMRWRVPELALVLSDRAVALARRAGEQAVRLRAEALALFASNRLGQGVTATSRAVAAVRDAEASGDAEVAAQLRVELAWCARSAGSHEVAVRVLEPVLAQERIEPAVRAHALLALAASLPVYGRDGERSDALDEAERLYEAVEDNRDICRLLRARVHVARAGHHRRTGGFAEAVAAADAGLALLEQLDDPAAESGEIRTRLVLERVQSLLESGRRDEAVQASDPVLSQPVRAAAAGPMGWLGLAMATRVHLPDGNHVAAVRVLNDTAAISERHKLDELLAETLNTLSHVHEKGEEFAEALRALRGAYAADRRWRAAVHAARVRLLAEFPALSSDMPGDVAVPRQPSGPQQPWPSEPRSPEPRSDQPHRRRSGRLEPLEAEAPEPRPSDQPVPEPAGGRRARHASPQDAERTDEAPTSTAAEGDTAHDAARALMETLTNRAAEMRAEGRRRKAMPEPRVSEESAPPEPEPPSWPSHAQAVDALIERVASAESVAPQFPAEQAEPAAEGAPTEMEQTAQLDWPPASWEQATEAGATIPQTPVVERASTRAEATPPGEYGSAVSASAADSSSADVTTIMPVISVPADSEPAGNDWPPSAAVAEPGAQQRGAEHLLPPDNEPPQDQRPVEAAQPAEGGRRSRGKSLAEIRASLQLSEEPRSGRRRARHAEPDEPVTPAAEVLARHRQDWATEPEFPTAAAEPPTPEPATSEPRGPESTAAESAETEPAPEPAVVQADPETSGEARTAADSGPGEKISLAELLTEALMAYEDGRRGQAEAAQRAEATSSGRHSSAHVAGIGERSRASHRSASSTSDDPAAGAVARHRRPGMDSAAADPSL</sequence>
<reference evidence="3 4" key="2">
    <citation type="journal article" date="2014" name="Int. J. Syst. Evol. Microbiol.">
        <title>Complete genome sequence of Corynebacterium casei LMG S-19264T (=DSM 44701T), isolated from a smear-ripened cheese.</title>
        <authorList>
            <consortium name="US DOE Joint Genome Institute (JGI-PGF)"/>
            <person name="Walter F."/>
            <person name="Albersmeier A."/>
            <person name="Kalinowski J."/>
            <person name="Ruckert C."/>
        </authorList>
    </citation>
    <scope>NUCLEOTIDE SEQUENCE [LARGE SCALE GENOMIC DNA]</scope>
    <source>
        <strain evidence="3 4">CGMCC 4.7206</strain>
    </source>
</reference>
<dbReference type="Proteomes" id="UP001500220">
    <property type="component" value="Unassembled WGS sequence"/>
</dbReference>
<evidence type="ECO:0000256" key="1">
    <source>
        <dbReference type="SAM" id="MobiDB-lite"/>
    </source>
</evidence>
<keyword evidence="5" id="KW-1185">Reference proteome</keyword>
<organism evidence="3 4">
    <name type="scientific">Saccharopolyspora thermophila</name>
    <dbReference type="NCBI Taxonomy" id="89367"/>
    <lineage>
        <taxon>Bacteria</taxon>
        <taxon>Bacillati</taxon>
        <taxon>Actinomycetota</taxon>
        <taxon>Actinomycetes</taxon>
        <taxon>Pseudonocardiales</taxon>
        <taxon>Pseudonocardiaceae</taxon>
        <taxon>Saccharopolyspora</taxon>
    </lineage>
</organism>
<feature type="region of interest" description="Disordered" evidence="1">
    <location>
        <begin position="788"/>
        <end position="855"/>
    </location>
</feature>
<gene>
    <name evidence="2" type="ORF">GCM10009545_28010</name>
    <name evidence="3" type="ORF">GCM10011581_44930</name>
</gene>
<reference evidence="3" key="4">
    <citation type="submission" date="2020-09" db="EMBL/GenBank/DDBJ databases">
        <authorList>
            <person name="Sun Q."/>
            <person name="Zhou Y."/>
        </authorList>
    </citation>
    <scope>NUCLEOTIDE SEQUENCE</scope>
    <source>
        <strain evidence="3">CGMCC 4.7206</strain>
    </source>
</reference>
<feature type="compositionally biased region" description="Low complexity" evidence="1">
    <location>
        <begin position="578"/>
        <end position="592"/>
    </location>
</feature>
<feature type="compositionally biased region" description="Basic and acidic residues" evidence="1">
    <location>
        <begin position="377"/>
        <end position="406"/>
    </location>
</feature>
<dbReference type="EMBL" id="BMMT01000020">
    <property type="protein sequence ID" value="GGJ02865.1"/>
    <property type="molecule type" value="Genomic_DNA"/>
</dbReference>
<reference evidence="5" key="3">
    <citation type="journal article" date="2019" name="Int. J. Syst. Evol. Microbiol.">
        <title>The Global Catalogue of Microorganisms (GCM) 10K type strain sequencing project: providing services to taxonomists for standard genome sequencing and annotation.</title>
        <authorList>
            <consortium name="The Broad Institute Genomics Platform"/>
            <consortium name="The Broad Institute Genome Sequencing Center for Infectious Disease"/>
            <person name="Wu L."/>
            <person name="Ma J."/>
        </authorList>
    </citation>
    <scope>NUCLEOTIDE SEQUENCE [LARGE SCALE GENOMIC DNA]</scope>
    <source>
        <strain evidence="5">JCM 10664</strain>
    </source>
</reference>
<evidence type="ECO:0008006" key="6">
    <source>
        <dbReference type="Google" id="ProtNLM"/>
    </source>
</evidence>
<evidence type="ECO:0000313" key="3">
    <source>
        <dbReference type="EMBL" id="GGJ02865.1"/>
    </source>
</evidence>
<dbReference type="Proteomes" id="UP000597989">
    <property type="component" value="Unassembled WGS sequence"/>
</dbReference>
<dbReference type="EMBL" id="BAAAHC010000010">
    <property type="protein sequence ID" value="GAA0524154.1"/>
    <property type="molecule type" value="Genomic_DNA"/>
</dbReference>
<feature type="region of interest" description="Disordered" evidence="1">
    <location>
        <begin position="352"/>
        <end position="775"/>
    </location>
</feature>
<evidence type="ECO:0000313" key="5">
    <source>
        <dbReference type="Proteomes" id="UP001500220"/>
    </source>
</evidence>
<accession>A0A917K7K8</accession>